<dbReference type="SUPFAM" id="SSF46689">
    <property type="entry name" value="Homeodomain-like"/>
    <property type="match status" value="1"/>
</dbReference>
<dbReference type="KEGG" id="samy:DB32_005857"/>
<evidence type="ECO:0000256" key="2">
    <source>
        <dbReference type="ARBA" id="ARBA00023125"/>
    </source>
</evidence>
<protein>
    <submittedName>
        <fullName evidence="5">Transcriptional regulator, AraC family protein</fullName>
    </submittedName>
</protein>
<dbReference type="InterPro" id="IPR018060">
    <property type="entry name" value="HTH_AraC"/>
</dbReference>
<dbReference type="InterPro" id="IPR046532">
    <property type="entry name" value="DUF6597"/>
</dbReference>
<dbReference type="EMBL" id="CP011125">
    <property type="protein sequence ID" value="AKF08708.1"/>
    <property type="molecule type" value="Genomic_DNA"/>
</dbReference>
<keyword evidence="6" id="KW-1185">Reference proteome</keyword>
<evidence type="ECO:0000313" key="5">
    <source>
        <dbReference type="EMBL" id="AKF08708.1"/>
    </source>
</evidence>
<dbReference type="Proteomes" id="UP000034883">
    <property type="component" value="Chromosome"/>
</dbReference>
<dbReference type="InterPro" id="IPR009057">
    <property type="entry name" value="Homeodomain-like_sf"/>
</dbReference>
<dbReference type="GO" id="GO:0003700">
    <property type="term" value="F:DNA-binding transcription factor activity"/>
    <property type="evidence" value="ECO:0007669"/>
    <property type="project" value="InterPro"/>
</dbReference>
<gene>
    <name evidence="5" type="ORF">DB32_005857</name>
</gene>
<keyword evidence="1" id="KW-0805">Transcription regulation</keyword>
<dbReference type="STRING" id="927083.DB32_005857"/>
<dbReference type="OrthoDB" id="112032at2"/>
<organism evidence="5 6">
    <name type="scientific">Sandaracinus amylolyticus</name>
    <dbReference type="NCBI Taxonomy" id="927083"/>
    <lineage>
        <taxon>Bacteria</taxon>
        <taxon>Pseudomonadati</taxon>
        <taxon>Myxococcota</taxon>
        <taxon>Polyangia</taxon>
        <taxon>Polyangiales</taxon>
        <taxon>Sandaracinaceae</taxon>
        <taxon>Sandaracinus</taxon>
    </lineage>
</organism>
<dbReference type="InterPro" id="IPR050204">
    <property type="entry name" value="AraC_XylS_family_regulators"/>
</dbReference>
<sequence length="272" mass="30815">MAPTRPRGILRPGAGAARFDHERRAPAPELASIVEHYWSVRWDLDEPYVSEVLAHPSVHFSIERSREHEEGDARVRGVVLGRFSRTLEGRGEVFGIKLRPGAFAPFVTYPVSRITGRAIPLREVLGDDAETLRARVLATDDLDARAAIADEVLLRHRPEPDPQVDAVGRAIELVQREREILRVEHMAARLATTPRTLQRLFDRYVGVSPKWVIQRYRLHEATDRLAAGEAQDWARLAFDLGYFDQSHFIRDFKALIGTTPAEYAARCAADRR</sequence>
<reference evidence="5 6" key="1">
    <citation type="submission" date="2015-03" db="EMBL/GenBank/DDBJ databases">
        <title>Genome assembly of Sandaracinus amylolyticus DSM 53668.</title>
        <authorList>
            <person name="Sharma G."/>
            <person name="Subramanian S."/>
        </authorList>
    </citation>
    <scope>NUCLEOTIDE SEQUENCE [LARGE SCALE GENOMIC DNA]</scope>
    <source>
        <strain evidence="5 6">DSM 53668</strain>
    </source>
</reference>
<evidence type="ECO:0000313" key="6">
    <source>
        <dbReference type="Proteomes" id="UP000034883"/>
    </source>
</evidence>
<dbReference type="Pfam" id="PF12833">
    <property type="entry name" value="HTH_18"/>
    <property type="match status" value="1"/>
</dbReference>
<dbReference type="SMART" id="SM00342">
    <property type="entry name" value="HTH_ARAC"/>
    <property type="match status" value="1"/>
</dbReference>
<name>A0A0F6W6S3_9BACT</name>
<evidence type="ECO:0000259" key="4">
    <source>
        <dbReference type="PROSITE" id="PS01124"/>
    </source>
</evidence>
<evidence type="ECO:0000256" key="1">
    <source>
        <dbReference type="ARBA" id="ARBA00023015"/>
    </source>
</evidence>
<evidence type="ECO:0000256" key="3">
    <source>
        <dbReference type="ARBA" id="ARBA00023163"/>
    </source>
</evidence>
<accession>A0A0F6W6S3</accession>
<keyword evidence="3" id="KW-0804">Transcription</keyword>
<dbReference type="PANTHER" id="PTHR46796">
    <property type="entry name" value="HTH-TYPE TRANSCRIPTIONAL ACTIVATOR RHAS-RELATED"/>
    <property type="match status" value="1"/>
</dbReference>
<dbReference type="Pfam" id="PF20240">
    <property type="entry name" value="DUF6597"/>
    <property type="match status" value="1"/>
</dbReference>
<feature type="domain" description="HTH araC/xylS-type" evidence="4">
    <location>
        <begin position="165"/>
        <end position="266"/>
    </location>
</feature>
<dbReference type="AlphaFoldDB" id="A0A0F6W6S3"/>
<keyword evidence="2" id="KW-0238">DNA-binding</keyword>
<dbReference type="Gene3D" id="1.10.10.60">
    <property type="entry name" value="Homeodomain-like"/>
    <property type="match status" value="1"/>
</dbReference>
<dbReference type="PROSITE" id="PS01124">
    <property type="entry name" value="HTH_ARAC_FAMILY_2"/>
    <property type="match status" value="1"/>
</dbReference>
<dbReference type="RefSeq" id="WP_053235818.1">
    <property type="nucleotide sequence ID" value="NZ_CP011125.1"/>
</dbReference>
<dbReference type="GO" id="GO:0043565">
    <property type="term" value="F:sequence-specific DNA binding"/>
    <property type="evidence" value="ECO:0007669"/>
    <property type="project" value="InterPro"/>
</dbReference>
<proteinExistence type="predicted"/>